<evidence type="ECO:0000313" key="5">
    <source>
        <dbReference type="EMBL" id="MFC2925569.1"/>
    </source>
</evidence>
<dbReference type="PANTHER" id="PTHR33164">
    <property type="entry name" value="TRANSCRIPTIONAL REGULATOR, MARR FAMILY"/>
    <property type="match status" value="1"/>
</dbReference>
<protein>
    <submittedName>
        <fullName evidence="5">MarR family winged helix-turn-helix transcriptional regulator</fullName>
    </submittedName>
</protein>
<proteinExistence type="predicted"/>
<dbReference type="Proteomes" id="UP001595379">
    <property type="component" value="Unassembled WGS sequence"/>
</dbReference>
<evidence type="ECO:0000259" key="4">
    <source>
        <dbReference type="PROSITE" id="PS50995"/>
    </source>
</evidence>
<dbReference type="RefSeq" id="WP_343165336.1">
    <property type="nucleotide sequence ID" value="NZ_JBHRSV010000005.1"/>
</dbReference>
<dbReference type="PROSITE" id="PS50995">
    <property type="entry name" value="HTH_MARR_2"/>
    <property type="match status" value="1"/>
</dbReference>
<sequence length="163" mass="17688">MTDSPATPGTVYEALVQIGIIDQLASSALERVLPDGLRLAHFTLLTHLSRRGGAWSPARLANALQVTRGAITNTVARLESRGLVKVTPDPDDGRGKMVRLTGAGAELHARAIAAAVERLSVLSDRFTQSEFEAVLPFLNALRDLLDRERPQWNEASGRAEPER</sequence>
<dbReference type="InterPro" id="IPR000835">
    <property type="entry name" value="HTH_MarR-typ"/>
</dbReference>
<dbReference type="PROSITE" id="PS01117">
    <property type="entry name" value="HTH_MARR_1"/>
    <property type="match status" value="1"/>
</dbReference>
<gene>
    <name evidence="5" type="ORF">ACFOOR_05575</name>
</gene>
<keyword evidence="2" id="KW-0238">DNA-binding</keyword>
<dbReference type="Gene3D" id="1.10.10.10">
    <property type="entry name" value="Winged helix-like DNA-binding domain superfamily/Winged helix DNA-binding domain"/>
    <property type="match status" value="1"/>
</dbReference>
<reference evidence="6" key="1">
    <citation type="journal article" date="2019" name="Int. J. Syst. Evol. Microbiol.">
        <title>The Global Catalogue of Microorganisms (GCM) 10K type strain sequencing project: providing services to taxonomists for standard genome sequencing and annotation.</title>
        <authorList>
            <consortium name="The Broad Institute Genomics Platform"/>
            <consortium name="The Broad Institute Genome Sequencing Center for Infectious Disease"/>
            <person name="Wu L."/>
            <person name="Ma J."/>
        </authorList>
    </citation>
    <scope>NUCLEOTIDE SEQUENCE [LARGE SCALE GENOMIC DNA]</scope>
    <source>
        <strain evidence="6">KCTC 52487</strain>
    </source>
</reference>
<keyword evidence="6" id="KW-1185">Reference proteome</keyword>
<dbReference type="PANTHER" id="PTHR33164:SF43">
    <property type="entry name" value="HTH-TYPE TRANSCRIPTIONAL REPRESSOR YETL"/>
    <property type="match status" value="1"/>
</dbReference>
<accession>A0ABV6ZVZ9</accession>
<feature type="domain" description="HTH marR-type" evidence="4">
    <location>
        <begin position="1"/>
        <end position="143"/>
    </location>
</feature>
<evidence type="ECO:0000256" key="1">
    <source>
        <dbReference type="ARBA" id="ARBA00023015"/>
    </source>
</evidence>
<evidence type="ECO:0000256" key="3">
    <source>
        <dbReference type="ARBA" id="ARBA00023163"/>
    </source>
</evidence>
<keyword evidence="1" id="KW-0805">Transcription regulation</keyword>
<dbReference type="EMBL" id="JBHRSV010000005">
    <property type="protein sequence ID" value="MFC2925569.1"/>
    <property type="molecule type" value="Genomic_DNA"/>
</dbReference>
<name>A0ABV6ZVZ9_9PROT</name>
<comment type="caution">
    <text evidence="5">The sequence shown here is derived from an EMBL/GenBank/DDBJ whole genome shotgun (WGS) entry which is preliminary data.</text>
</comment>
<dbReference type="SMART" id="SM00347">
    <property type="entry name" value="HTH_MARR"/>
    <property type="match status" value="1"/>
</dbReference>
<dbReference type="InterPro" id="IPR036390">
    <property type="entry name" value="WH_DNA-bd_sf"/>
</dbReference>
<keyword evidence="3" id="KW-0804">Transcription</keyword>
<dbReference type="InterPro" id="IPR036388">
    <property type="entry name" value="WH-like_DNA-bd_sf"/>
</dbReference>
<evidence type="ECO:0000256" key="2">
    <source>
        <dbReference type="ARBA" id="ARBA00023125"/>
    </source>
</evidence>
<dbReference type="Pfam" id="PF12802">
    <property type="entry name" value="MarR_2"/>
    <property type="match status" value="1"/>
</dbReference>
<evidence type="ECO:0000313" key="6">
    <source>
        <dbReference type="Proteomes" id="UP001595379"/>
    </source>
</evidence>
<dbReference type="InterPro" id="IPR023187">
    <property type="entry name" value="Tscrpt_reg_MarR-type_CS"/>
</dbReference>
<dbReference type="PRINTS" id="PR00598">
    <property type="entry name" value="HTHMARR"/>
</dbReference>
<organism evidence="5 6">
    <name type="scientific">Hyphobacterium vulgare</name>
    <dbReference type="NCBI Taxonomy" id="1736751"/>
    <lineage>
        <taxon>Bacteria</taxon>
        <taxon>Pseudomonadati</taxon>
        <taxon>Pseudomonadota</taxon>
        <taxon>Alphaproteobacteria</taxon>
        <taxon>Maricaulales</taxon>
        <taxon>Maricaulaceae</taxon>
        <taxon>Hyphobacterium</taxon>
    </lineage>
</organism>
<dbReference type="SUPFAM" id="SSF46785">
    <property type="entry name" value="Winged helix' DNA-binding domain"/>
    <property type="match status" value="1"/>
</dbReference>
<dbReference type="InterPro" id="IPR039422">
    <property type="entry name" value="MarR/SlyA-like"/>
</dbReference>